<comment type="caution">
    <text evidence="1">The sequence shown here is derived from an EMBL/GenBank/DDBJ whole genome shotgun (WGS) entry which is preliminary data.</text>
</comment>
<sequence length="392" mass="44058">MAKLAFCDYHNMIAILEKTKHNIDFLEIVDFLEASHLRYALTICPTIYVSHIRQFWSTARIKTTNQETKILATVDAPTEPHTHRQYTRRAIRIAQSKALSPAADDLVSLSRDDKQGEAFPTVSSLDAGQDMENINKTSTLPYESSPRFTSRDADEGSIQQRLQELMELCTSLQRQQSQMAAKIEDQDLEISGGIIEIGEEVRADKSTELESNDTEEMVNVLSSIEAANILTSRVATASVSLVAGVSTAGVPTINGSFPIVSAILTTASVRVNEQLARDSKIVRLHAEEELKMMIEGLDRSNGVIAKHLQEYEQAAADLSVGEKIELINELVKYQDHHTKILKYSAQPSKPLLKKEQREFYMSFLKSHAGWKTRHFKGIKLEEIKEKFIPVWK</sequence>
<dbReference type="AlphaFoldDB" id="A0A699JKQ8"/>
<gene>
    <name evidence="1" type="ORF">Tci_612659</name>
</gene>
<accession>A0A699JKQ8</accession>
<reference evidence="1" key="1">
    <citation type="journal article" date="2019" name="Sci. Rep.">
        <title>Draft genome of Tanacetum cinerariifolium, the natural source of mosquito coil.</title>
        <authorList>
            <person name="Yamashiro T."/>
            <person name="Shiraishi A."/>
            <person name="Satake H."/>
            <person name="Nakayama K."/>
        </authorList>
    </citation>
    <scope>NUCLEOTIDE SEQUENCE</scope>
</reference>
<proteinExistence type="predicted"/>
<name>A0A699JKQ8_TANCI</name>
<dbReference type="EMBL" id="BKCJ010418577">
    <property type="protein sequence ID" value="GFA40687.1"/>
    <property type="molecule type" value="Genomic_DNA"/>
</dbReference>
<organism evidence="1">
    <name type="scientific">Tanacetum cinerariifolium</name>
    <name type="common">Dalmatian daisy</name>
    <name type="synonym">Chrysanthemum cinerariifolium</name>
    <dbReference type="NCBI Taxonomy" id="118510"/>
    <lineage>
        <taxon>Eukaryota</taxon>
        <taxon>Viridiplantae</taxon>
        <taxon>Streptophyta</taxon>
        <taxon>Embryophyta</taxon>
        <taxon>Tracheophyta</taxon>
        <taxon>Spermatophyta</taxon>
        <taxon>Magnoliopsida</taxon>
        <taxon>eudicotyledons</taxon>
        <taxon>Gunneridae</taxon>
        <taxon>Pentapetalae</taxon>
        <taxon>asterids</taxon>
        <taxon>campanulids</taxon>
        <taxon>Asterales</taxon>
        <taxon>Asteraceae</taxon>
        <taxon>Asteroideae</taxon>
        <taxon>Anthemideae</taxon>
        <taxon>Anthemidinae</taxon>
        <taxon>Tanacetum</taxon>
    </lineage>
</organism>
<evidence type="ECO:0000313" key="1">
    <source>
        <dbReference type="EMBL" id="GFA40687.1"/>
    </source>
</evidence>
<protein>
    <submittedName>
        <fullName evidence="1">Uncharacterized protein</fullName>
    </submittedName>
</protein>